<dbReference type="PROSITE" id="PS51257">
    <property type="entry name" value="PROKAR_LIPOPROTEIN"/>
    <property type="match status" value="1"/>
</dbReference>
<dbReference type="EMBL" id="UINC01080195">
    <property type="protein sequence ID" value="SVC22907.1"/>
    <property type="molecule type" value="Genomic_DNA"/>
</dbReference>
<evidence type="ECO:0008006" key="2">
    <source>
        <dbReference type="Google" id="ProtNLM"/>
    </source>
</evidence>
<evidence type="ECO:0000313" key="1">
    <source>
        <dbReference type="EMBL" id="SVC22907.1"/>
    </source>
</evidence>
<sequence>MKYLRLIILLPALAGCASLKYDGPGTVQDFATARTECYSALRGTADGAPTVNCGAWT</sequence>
<proteinExistence type="predicted"/>
<name>A0A382KIU5_9ZZZZ</name>
<reference evidence="1" key="1">
    <citation type="submission" date="2018-05" db="EMBL/GenBank/DDBJ databases">
        <authorList>
            <person name="Lanie J.A."/>
            <person name="Ng W.-L."/>
            <person name="Kazmierczak K.M."/>
            <person name="Andrzejewski T.M."/>
            <person name="Davidsen T.M."/>
            <person name="Wayne K.J."/>
            <person name="Tettelin H."/>
            <person name="Glass J.I."/>
            <person name="Rusch D."/>
            <person name="Podicherti R."/>
            <person name="Tsui H.-C.T."/>
            <person name="Winkler M.E."/>
        </authorList>
    </citation>
    <scope>NUCLEOTIDE SEQUENCE</scope>
</reference>
<dbReference type="AlphaFoldDB" id="A0A382KIU5"/>
<gene>
    <name evidence="1" type="ORF">METZ01_LOCUS275761</name>
</gene>
<feature type="non-terminal residue" evidence="1">
    <location>
        <position position="57"/>
    </location>
</feature>
<accession>A0A382KIU5</accession>
<protein>
    <recommendedName>
        <fullName evidence="2">Lipoprotein</fullName>
    </recommendedName>
</protein>
<organism evidence="1">
    <name type="scientific">marine metagenome</name>
    <dbReference type="NCBI Taxonomy" id="408172"/>
    <lineage>
        <taxon>unclassified sequences</taxon>
        <taxon>metagenomes</taxon>
        <taxon>ecological metagenomes</taxon>
    </lineage>
</organism>